<gene>
    <name evidence="5" type="ORF">Tci_061554</name>
</gene>
<feature type="region of interest" description="Disordered" evidence="2">
    <location>
        <begin position="1"/>
        <end position="57"/>
    </location>
</feature>
<dbReference type="InterPro" id="IPR000477">
    <property type="entry name" value="RT_dom"/>
</dbReference>
<reference evidence="5" key="1">
    <citation type="journal article" date="2019" name="Sci. Rep.">
        <title>Draft genome of Tanacetum cinerariifolium, the natural source of mosquito coil.</title>
        <authorList>
            <person name="Yamashiro T."/>
            <person name="Shiraishi A."/>
            <person name="Satake H."/>
            <person name="Nakayama K."/>
        </authorList>
    </citation>
    <scope>NUCLEOTIDE SEQUENCE</scope>
</reference>
<dbReference type="Pfam" id="PF17919">
    <property type="entry name" value="RT_RNaseH_2"/>
    <property type="match status" value="1"/>
</dbReference>
<dbReference type="AlphaFoldDB" id="A0A6L2NTY0"/>
<evidence type="ECO:0000259" key="4">
    <source>
        <dbReference type="Pfam" id="PF17919"/>
    </source>
</evidence>
<dbReference type="InterPro" id="IPR050951">
    <property type="entry name" value="Retrovirus_Pol_polyprotein"/>
</dbReference>
<dbReference type="InterPro" id="IPR043502">
    <property type="entry name" value="DNA/RNA_pol_sf"/>
</dbReference>
<organism evidence="5">
    <name type="scientific">Tanacetum cinerariifolium</name>
    <name type="common">Dalmatian daisy</name>
    <name type="synonym">Chrysanthemum cinerariifolium</name>
    <dbReference type="NCBI Taxonomy" id="118510"/>
    <lineage>
        <taxon>Eukaryota</taxon>
        <taxon>Viridiplantae</taxon>
        <taxon>Streptophyta</taxon>
        <taxon>Embryophyta</taxon>
        <taxon>Tracheophyta</taxon>
        <taxon>Spermatophyta</taxon>
        <taxon>Magnoliopsida</taxon>
        <taxon>eudicotyledons</taxon>
        <taxon>Gunneridae</taxon>
        <taxon>Pentapetalae</taxon>
        <taxon>asterids</taxon>
        <taxon>campanulids</taxon>
        <taxon>Asterales</taxon>
        <taxon>Asteraceae</taxon>
        <taxon>Asteroideae</taxon>
        <taxon>Anthemideae</taxon>
        <taxon>Anthemidinae</taxon>
        <taxon>Tanacetum</taxon>
    </lineage>
</organism>
<evidence type="ECO:0000259" key="3">
    <source>
        <dbReference type="Pfam" id="PF00078"/>
    </source>
</evidence>
<dbReference type="PANTHER" id="PTHR37984:SF5">
    <property type="entry name" value="PROTEIN NYNRIN-LIKE"/>
    <property type="match status" value="1"/>
</dbReference>
<dbReference type="Gene3D" id="3.10.10.10">
    <property type="entry name" value="HIV Type 1 Reverse Transcriptase, subunit A, domain 1"/>
    <property type="match status" value="1"/>
</dbReference>
<feature type="compositionally biased region" description="Basic and acidic residues" evidence="2">
    <location>
        <begin position="136"/>
        <end position="160"/>
    </location>
</feature>
<feature type="region of interest" description="Disordered" evidence="2">
    <location>
        <begin position="94"/>
        <end position="166"/>
    </location>
</feature>
<proteinExistence type="predicted"/>
<name>A0A6L2NTY0_TANCI</name>
<keyword evidence="1" id="KW-0511">Multifunctional enzyme</keyword>
<dbReference type="GO" id="GO:0003824">
    <property type="term" value="F:catalytic activity"/>
    <property type="evidence" value="ECO:0007669"/>
    <property type="project" value="UniProtKB-KW"/>
</dbReference>
<dbReference type="Gene3D" id="3.30.70.270">
    <property type="match status" value="1"/>
</dbReference>
<feature type="compositionally biased region" description="Basic and acidic residues" evidence="2">
    <location>
        <begin position="30"/>
        <end position="40"/>
    </location>
</feature>
<comment type="caution">
    <text evidence="5">The sequence shown here is derived from an EMBL/GenBank/DDBJ whole genome shotgun (WGS) entry which is preliminary data.</text>
</comment>
<feature type="domain" description="Reverse transcriptase/retrotransposon-derived protein RNase H-like" evidence="4">
    <location>
        <begin position="783"/>
        <end position="871"/>
    </location>
</feature>
<feature type="compositionally biased region" description="Pro residues" evidence="2">
    <location>
        <begin position="102"/>
        <end position="118"/>
    </location>
</feature>
<evidence type="ECO:0000313" key="5">
    <source>
        <dbReference type="EMBL" id="GEU89576.1"/>
    </source>
</evidence>
<dbReference type="SUPFAM" id="SSF56672">
    <property type="entry name" value="DNA/RNA polymerases"/>
    <property type="match status" value="1"/>
</dbReference>
<evidence type="ECO:0000256" key="2">
    <source>
        <dbReference type="SAM" id="MobiDB-lite"/>
    </source>
</evidence>
<dbReference type="CDD" id="cd01647">
    <property type="entry name" value="RT_LTR"/>
    <property type="match status" value="1"/>
</dbReference>
<dbReference type="PANTHER" id="PTHR37984">
    <property type="entry name" value="PROTEIN CBG26694"/>
    <property type="match status" value="1"/>
</dbReference>
<dbReference type="Pfam" id="PF00078">
    <property type="entry name" value="RVT_1"/>
    <property type="match status" value="1"/>
</dbReference>
<protein>
    <submittedName>
        <fullName evidence="5">Transposon Ty3-G Gag-Pol polyprotein</fullName>
    </submittedName>
</protein>
<evidence type="ECO:0000256" key="1">
    <source>
        <dbReference type="ARBA" id="ARBA00023268"/>
    </source>
</evidence>
<dbReference type="EMBL" id="BKCJ010009992">
    <property type="protein sequence ID" value="GEU89576.1"/>
    <property type="molecule type" value="Genomic_DNA"/>
</dbReference>
<sequence length="937" mass="104814">MEAPPSLDYVLGPEYPPSPKFVPEPDDPEKDPKDDPKEETEPFETDESAATPPPHPAYRVIARMSIRPQTSISLPSNTEIAKLMAIPTPPPLPLSPLSSPLPKIPSPPLPLLSPPPTDPTYEEAPLGESSATAAARLREPVRDDLYRSHPEDCTDHRRGGQSEGRGQGFSYHLDTVDGCQRCCPFWVIALRTQVVAHRIEITDLRPAGRRFQTTVKTQQEEIRELRAAHRKLQAQFIRTLTVLKSCQTQLTTALGRIQIFKTARVPTQPEKMAPKRTTRANPATTTTTTTTYVTYAQLEALIEQGVARALAARDADSNTNGDDNYNSGTGARRTKRVTRECTYPDFMKCKSLNFKGTEGVVGLTQWFEKMETVFRISNCFVENQIKFSTCTLLGSAPTLWNSHVMTVGPDGAYAMTWVDLKKKMTNKYCPTGEIKKLKSELWNLRVKSNDVGRLNARLRTKEKLMTLSEAMKANSNNRTRGKLQAGLTLHDLVKRNHTEGLNLYALSATISTMVHVPRNTTSATKFATLLVIVGDSPKFKNNNRGTQGGNATALAKVYAVGRAGTNPDSNVVTEVHTKRIPCLPGTHYYEGDGRQVGETRLEDVPIVQNFLEVFLKDLSGLPPTQKVELQIDKIPGSAPVTRAPYRLASSEMKELSDQLKVLSKKGFIRPSSSPWGAPVLFLKKKDGSFRMSIDYRELNKLTVKNHYPLPRIDDLFDQLQGSSVYSKIDLRSGYHQLRVREETFQRPLSELVMAIMNSRFIEGFSKISKSMTKLTQKGVKFKWGEKQEAAFQLLKQKLYSAPILALPEESEDFVVYCDASHKGLGAVLMQREKVIAYTSRQLKIHEKNYTTNDLELGSVVFALKNWRHDLVRALVMTIGLDFPKQMLNAETKARKPKNIKNEDVGVMLVENSKDPEKLRTEKLEPHADGTLCLNGRS</sequence>
<dbReference type="InterPro" id="IPR041577">
    <property type="entry name" value="RT_RNaseH_2"/>
</dbReference>
<feature type="domain" description="Reverse transcriptase" evidence="3">
    <location>
        <begin position="683"/>
        <end position="744"/>
    </location>
</feature>
<accession>A0A6L2NTY0</accession>
<dbReference type="InterPro" id="IPR043128">
    <property type="entry name" value="Rev_trsase/Diguanyl_cyclase"/>
</dbReference>